<feature type="transmembrane region" description="Helical" evidence="1">
    <location>
        <begin position="6"/>
        <end position="31"/>
    </location>
</feature>
<keyword evidence="1" id="KW-0812">Transmembrane</keyword>
<keyword evidence="1" id="KW-1133">Transmembrane helix</keyword>
<evidence type="ECO:0000313" key="3">
    <source>
        <dbReference type="Proteomes" id="UP001183648"/>
    </source>
</evidence>
<gene>
    <name evidence="2" type="ORF">J2S63_003989</name>
</gene>
<dbReference type="Gene3D" id="1.20.120.1630">
    <property type="match status" value="1"/>
</dbReference>
<feature type="transmembrane region" description="Helical" evidence="1">
    <location>
        <begin position="142"/>
        <end position="160"/>
    </location>
</feature>
<dbReference type="Pfam" id="PF06966">
    <property type="entry name" value="DUF1295"/>
    <property type="match status" value="1"/>
</dbReference>
<dbReference type="EMBL" id="JAVDYG010000001">
    <property type="protein sequence ID" value="MDR7364436.1"/>
    <property type="molecule type" value="Genomic_DNA"/>
</dbReference>
<accession>A0ABU2C1B3</accession>
<dbReference type="Proteomes" id="UP001183648">
    <property type="component" value="Unassembled WGS sequence"/>
</dbReference>
<protein>
    <submittedName>
        <fullName evidence="2">Steroid 5-alpha reductase family enzyme</fullName>
    </submittedName>
</protein>
<comment type="caution">
    <text evidence="2">The sequence shown here is derived from an EMBL/GenBank/DDBJ whole genome shotgun (WGS) entry which is preliminary data.</text>
</comment>
<proteinExistence type="predicted"/>
<feature type="transmembrane region" description="Helical" evidence="1">
    <location>
        <begin position="38"/>
        <end position="59"/>
    </location>
</feature>
<feature type="transmembrane region" description="Helical" evidence="1">
    <location>
        <begin position="115"/>
        <end position="136"/>
    </location>
</feature>
<dbReference type="PROSITE" id="PS50244">
    <property type="entry name" value="S5A_REDUCTASE"/>
    <property type="match status" value="1"/>
</dbReference>
<dbReference type="PANTHER" id="PTHR32251">
    <property type="entry name" value="3-OXO-5-ALPHA-STEROID 4-DEHYDROGENASE"/>
    <property type="match status" value="1"/>
</dbReference>
<keyword evidence="1" id="KW-0472">Membrane</keyword>
<sequence>MGSVDLAAFGVSLGWTALAILVVMAVTFAVALRVGKHAVIDVTWGLGFVVVAVVSLLVTGADARGVLVVVMVALWGLRLAGHIYLRSRGHGEDPRYVALLSRAPRSANAYALQRVYLPQAVIMWFVSWAVQAAVTGDGDPGVLAWIGLVVFAVGLFFEAVGDWQLQQFRDDPTSKGKVLDTGLWRYTRHPNYFGDATAWWGIWLVAVDAGGWWTVLSPVVMTWLLAKGTGAALLEKDIHDRRPEYVDYVRRTSGFIPLPPKKHA</sequence>
<feature type="transmembrane region" description="Helical" evidence="1">
    <location>
        <begin position="65"/>
        <end position="85"/>
    </location>
</feature>
<keyword evidence="3" id="KW-1185">Reference proteome</keyword>
<dbReference type="InterPro" id="IPR010721">
    <property type="entry name" value="UstE-like"/>
</dbReference>
<evidence type="ECO:0000256" key="1">
    <source>
        <dbReference type="SAM" id="Phobius"/>
    </source>
</evidence>
<organism evidence="2 3">
    <name type="scientific">Nocardioides marmoribigeumensis</name>
    <dbReference type="NCBI Taxonomy" id="433649"/>
    <lineage>
        <taxon>Bacteria</taxon>
        <taxon>Bacillati</taxon>
        <taxon>Actinomycetota</taxon>
        <taxon>Actinomycetes</taxon>
        <taxon>Propionibacteriales</taxon>
        <taxon>Nocardioidaceae</taxon>
        <taxon>Nocardioides</taxon>
    </lineage>
</organism>
<name>A0ABU2C1B3_9ACTN</name>
<dbReference type="RefSeq" id="WP_310306097.1">
    <property type="nucleotide sequence ID" value="NZ_BAAAPS010000006.1"/>
</dbReference>
<dbReference type="PANTHER" id="PTHR32251:SF17">
    <property type="entry name" value="STEROID 5-ALPHA REDUCTASE C-TERMINAL DOMAIN-CONTAINING PROTEIN"/>
    <property type="match status" value="1"/>
</dbReference>
<reference evidence="2 3" key="1">
    <citation type="submission" date="2023-07" db="EMBL/GenBank/DDBJ databases">
        <title>Sequencing the genomes of 1000 actinobacteria strains.</title>
        <authorList>
            <person name="Klenk H.-P."/>
        </authorList>
    </citation>
    <scope>NUCLEOTIDE SEQUENCE [LARGE SCALE GENOMIC DNA]</scope>
    <source>
        <strain evidence="2 3">DSM 19426</strain>
    </source>
</reference>
<evidence type="ECO:0000313" key="2">
    <source>
        <dbReference type="EMBL" id="MDR7364436.1"/>
    </source>
</evidence>